<proteinExistence type="predicted"/>
<dbReference type="AlphaFoldDB" id="A0A0B7BRU2"/>
<dbReference type="EMBL" id="HACG01048221">
    <property type="protein sequence ID" value="CEK95086.1"/>
    <property type="molecule type" value="Transcribed_RNA"/>
</dbReference>
<protein>
    <submittedName>
        <fullName evidence="2">Uncharacterized protein</fullName>
    </submittedName>
</protein>
<keyword evidence="1" id="KW-0472">Membrane</keyword>
<keyword evidence="1" id="KW-0812">Transmembrane</keyword>
<reference evidence="2" key="1">
    <citation type="submission" date="2014-12" db="EMBL/GenBank/DDBJ databases">
        <title>Insight into the proteome of Arion vulgaris.</title>
        <authorList>
            <person name="Aradska J."/>
            <person name="Bulat T."/>
            <person name="Smidak R."/>
            <person name="Sarate P."/>
            <person name="Gangsoo J."/>
            <person name="Sialana F."/>
            <person name="Bilban M."/>
            <person name="Lubec G."/>
        </authorList>
    </citation>
    <scope>NUCLEOTIDE SEQUENCE</scope>
    <source>
        <tissue evidence="2">Skin</tissue>
    </source>
</reference>
<evidence type="ECO:0000256" key="1">
    <source>
        <dbReference type="SAM" id="Phobius"/>
    </source>
</evidence>
<gene>
    <name evidence="2" type="primary">ORF205373</name>
</gene>
<keyword evidence="1" id="KW-1133">Transmembrane helix</keyword>
<sequence length="100" mass="11697">MRCSYLKDTFRLFCLLVIDLCTFVEFSSTAVVLRSGSFWWQDKLYAIIFMSLYYKISTMLSILLALAKPTRKPWQNYKEAQSLVDTKTLLVGDDLDRHVD</sequence>
<feature type="transmembrane region" description="Helical" evidence="1">
    <location>
        <begin position="45"/>
        <end position="67"/>
    </location>
</feature>
<evidence type="ECO:0000313" key="2">
    <source>
        <dbReference type="EMBL" id="CEK95086.1"/>
    </source>
</evidence>
<accession>A0A0B7BRU2</accession>
<feature type="transmembrane region" description="Helical" evidence="1">
    <location>
        <begin position="12"/>
        <end position="33"/>
    </location>
</feature>
<organism evidence="2">
    <name type="scientific">Arion vulgaris</name>
    <dbReference type="NCBI Taxonomy" id="1028688"/>
    <lineage>
        <taxon>Eukaryota</taxon>
        <taxon>Metazoa</taxon>
        <taxon>Spiralia</taxon>
        <taxon>Lophotrochozoa</taxon>
        <taxon>Mollusca</taxon>
        <taxon>Gastropoda</taxon>
        <taxon>Heterobranchia</taxon>
        <taxon>Euthyneura</taxon>
        <taxon>Panpulmonata</taxon>
        <taxon>Eupulmonata</taxon>
        <taxon>Stylommatophora</taxon>
        <taxon>Helicina</taxon>
        <taxon>Arionoidea</taxon>
        <taxon>Arionidae</taxon>
        <taxon>Arion</taxon>
    </lineage>
</organism>
<name>A0A0B7BRU2_9EUPU</name>